<keyword evidence="11" id="KW-0057">Aromatic amino acid biosynthesis</keyword>
<gene>
    <name evidence="15" type="ORF">S01H4_53149</name>
</gene>
<evidence type="ECO:0000259" key="14">
    <source>
        <dbReference type="Pfam" id="PF24621"/>
    </source>
</evidence>
<keyword evidence="7" id="KW-0479">Metal-binding</keyword>
<evidence type="ECO:0000256" key="3">
    <source>
        <dbReference type="ARBA" id="ARBA00001947"/>
    </source>
</evidence>
<dbReference type="EMBL" id="BART01030436">
    <property type="protein sequence ID" value="GAH17174.1"/>
    <property type="molecule type" value="Genomic_DNA"/>
</dbReference>
<feature type="domain" description="3-dehydroquinate synthase C-terminal" evidence="14">
    <location>
        <begin position="125"/>
        <end position="257"/>
    </location>
</feature>
<evidence type="ECO:0000256" key="7">
    <source>
        <dbReference type="ARBA" id="ARBA00022723"/>
    </source>
</evidence>
<dbReference type="GO" id="GO:0000166">
    <property type="term" value="F:nucleotide binding"/>
    <property type="evidence" value="ECO:0007669"/>
    <property type="project" value="UniProtKB-KW"/>
</dbReference>
<dbReference type="Gene3D" id="1.20.1090.10">
    <property type="entry name" value="Dehydroquinate synthase-like - alpha domain"/>
    <property type="match status" value="1"/>
</dbReference>
<dbReference type="PANTHER" id="PTHR43622">
    <property type="entry name" value="3-DEHYDROQUINATE SYNTHASE"/>
    <property type="match status" value="1"/>
</dbReference>
<comment type="pathway">
    <text evidence="4">Metabolic intermediate biosynthesis; chorismate biosynthesis; chorismate from D-erythrose 4-phosphate and phosphoenolpyruvate: step 2/7.</text>
</comment>
<dbReference type="Pfam" id="PF01761">
    <property type="entry name" value="DHQ_synthase"/>
    <property type="match status" value="1"/>
</dbReference>
<dbReference type="GO" id="GO:0009073">
    <property type="term" value="P:aromatic amino acid family biosynthetic process"/>
    <property type="evidence" value="ECO:0007669"/>
    <property type="project" value="UniProtKB-KW"/>
</dbReference>
<dbReference type="InterPro" id="IPR016037">
    <property type="entry name" value="DHQ_synth_AroB"/>
</dbReference>
<evidence type="ECO:0000256" key="4">
    <source>
        <dbReference type="ARBA" id="ARBA00004661"/>
    </source>
</evidence>
<evidence type="ECO:0000256" key="10">
    <source>
        <dbReference type="ARBA" id="ARBA00023027"/>
    </source>
</evidence>
<dbReference type="GO" id="GO:0046872">
    <property type="term" value="F:metal ion binding"/>
    <property type="evidence" value="ECO:0007669"/>
    <property type="project" value="UniProtKB-KW"/>
</dbReference>
<name>X1EJ78_9ZZZZ</name>
<evidence type="ECO:0000256" key="1">
    <source>
        <dbReference type="ARBA" id="ARBA00001393"/>
    </source>
</evidence>
<keyword evidence="12" id="KW-0456">Lyase</keyword>
<comment type="cofactor">
    <cofactor evidence="3">
        <name>Zn(2+)</name>
        <dbReference type="ChEBI" id="CHEBI:29105"/>
    </cofactor>
</comment>
<keyword evidence="10" id="KW-0520">NAD</keyword>
<evidence type="ECO:0000256" key="9">
    <source>
        <dbReference type="ARBA" id="ARBA00022833"/>
    </source>
</evidence>
<organism evidence="15">
    <name type="scientific">marine sediment metagenome</name>
    <dbReference type="NCBI Taxonomy" id="412755"/>
    <lineage>
        <taxon>unclassified sequences</taxon>
        <taxon>metagenomes</taxon>
        <taxon>ecological metagenomes</taxon>
    </lineage>
</organism>
<keyword evidence="8" id="KW-0547">Nucleotide-binding</keyword>
<dbReference type="CDD" id="cd08195">
    <property type="entry name" value="DHQS"/>
    <property type="match status" value="1"/>
</dbReference>
<protein>
    <recommendedName>
        <fullName evidence="5">3-dehydroquinate synthase</fullName>
        <ecNumber evidence="5">4.2.3.4</ecNumber>
    </recommendedName>
</protein>
<dbReference type="GO" id="GO:0003856">
    <property type="term" value="F:3-dehydroquinate synthase activity"/>
    <property type="evidence" value="ECO:0007669"/>
    <property type="project" value="UniProtKB-EC"/>
</dbReference>
<feature type="non-terminal residue" evidence="15">
    <location>
        <position position="1"/>
    </location>
</feature>
<evidence type="ECO:0000256" key="8">
    <source>
        <dbReference type="ARBA" id="ARBA00022741"/>
    </source>
</evidence>
<keyword evidence="6" id="KW-0028">Amino-acid biosynthesis</keyword>
<dbReference type="PANTHER" id="PTHR43622:SF7">
    <property type="entry name" value="3-DEHYDROQUINATE SYNTHASE, CHLOROPLASTIC"/>
    <property type="match status" value="1"/>
</dbReference>
<dbReference type="Pfam" id="PF24621">
    <property type="entry name" value="DHQS_C"/>
    <property type="match status" value="1"/>
</dbReference>
<evidence type="ECO:0000256" key="12">
    <source>
        <dbReference type="ARBA" id="ARBA00023239"/>
    </source>
</evidence>
<dbReference type="InterPro" id="IPR030960">
    <property type="entry name" value="DHQS/DOIS_N"/>
</dbReference>
<dbReference type="GO" id="GO:0005737">
    <property type="term" value="C:cytoplasm"/>
    <property type="evidence" value="ECO:0007669"/>
    <property type="project" value="InterPro"/>
</dbReference>
<feature type="domain" description="3-dehydroquinate synthase N-terminal" evidence="13">
    <location>
        <begin position="12"/>
        <end position="123"/>
    </location>
</feature>
<evidence type="ECO:0000256" key="2">
    <source>
        <dbReference type="ARBA" id="ARBA00001911"/>
    </source>
</evidence>
<accession>X1EJ78</accession>
<evidence type="ECO:0000256" key="6">
    <source>
        <dbReference type="ARBA" id="ARBA00022605"/>
    </source>
</evidence>
<keyword evidence="9" id="KW-0862">Zinc</keyword>
<evidence type="ECO:0000313" key="15">
    <source>
        <dbReference type="EMBL" id="GAH17174.1"/>
    </source>
</evidence>
<comment type="cofactor">
    <cofactor evidence="2">
        <name>NAD(+)</name>
        <dbReference type="ChEBI" id="CHEBI:57540"/>
    </cofactor>
</comment>
<dbReference type="FunFam" id="3.40.50.1970:FF:000007">
    <property type="entry name" value="Pentafunctional AROM polypeptide"/>
    <property type="match status" value="1"/>
</dbReference>
<proteinExistence type="predicted"/>
<sequence length="263" mass="28048">LREAGFEVGRAAVPAGEESKSLNYALYLYDQAIEHGLDRNSLIVALGGGVVGDLAGYVAATYLRGIRYVQVPTSVVALVDSAVGGKTGVNLKQGKNLIGCFHQPSLVVADIDTLSTLPDREYRSGMAEVVKYGVIWDADFFELLEANCKELLKGPSALMEDVVARCCSIKAEVVRRDEREGGLRAILNFGHTVGHAIEKVAGYGEYLHGEAISVGMNYAAYLSVAMKGMTQADGVHIVSLLKDMGLPTKAPGCEWGALREAIG</sequence>
<comment type="catalytic activity">
    <reaction evidence="1">
        <text>7-phospho-2-dehydro-3-deoxy-D-arabino-heptonate = 3-dehydroquinate + phosphate</text>
        <dbReference type="Rhea" id="RHEA:21968"/>
        <dbReference type="ChEBI" id="CHEBI:32364"/>
        <dbReference type="ChEBI" id="CHEBI:43474"/>
        <dbReference type="ChEBI" id="CHEBI:58394"/>
        <dbReference type="EC" id="4.2.3.4"/>
    </reaction>
</comment>
<reference evidence="15" key="1">
    <citation type="journal article" date="2014" name="Front. Microbiol.">
        <title>High frequency of phylogenetically diverse reductive dehalogenase-homologous genes in deep subseafloor sedimentary metagenomes.</title>
        <authorList>
            <person name="Kawai M."/>
            <person name="Futagami T."/>
            <person name="Toyoda A."/>
            <person name="Takaki Y."/>
            <person name="Nishi S."/>
            <person name="Hori S."/>
            <person name="Arai W."/>
            <person name="Tsubouchi T."/>
            <person name="Morono Y."/>
            <person name="Uchiyama I."/>
            <person name="Ito T."/>
            <person name="Fujiyama A."/>
            <person name="Inagaki F."/>
            <person name="Takami H."/>
        </authorList>
    </citation>
    <scope>NUCLEOTIDE SEQUENCE</scope>
    <source>
        <strain evidence="15">Expedition CK06-06</strain>
    </source>
</reference>
<evidence type="ECO:0000256" key="5">
    <source>
        <dbReference type="ARBA" id="ARBA00013031"/>
    </source>
</evidence>
<dbReference type="EC" id="4.2.3.4" evidence="5"/>
<dbReference type="SUPFAM" id="SSF56796">
    <property type="entry name" value="Dehydroquinate synthase-like"/>
    <property type="match status" value="1"/>
</dbReference>
<dbReference type="Gene3D" id="3.40.50.1970">
    <property type="match status" value="1"/>
</dbReference>
<dbReference type="NCBIfam" id="TIGR01357">
    <property type="entry name" value="aroB"/>
    <property type="match status" value="1"/>
</dbReference>
<dbReference type="AlphaFoldDB" id="X1EJ78"/>
<comment type="caution">
    <text evidence="15">The sequence shown here is derived from an EMBL/GenBank/DDBJ whole genome shotgun (WGS) entry which is preliminary data.</text>
</comment>
<dbReference type="InterPro" id="IPR056179">
    <property type="entry name" value="DHQS_C"/>
</dbReference>
<evidence type="ECO:0000256" key="11">
    <source>
        <dbReference type="ARBA" id="ARBA00023141"/>
    </source>
</evidence>
<dbReference type="InterPro" id="IPR050071">
    <property type="entry name" value="Dehydroquinate_synthase"/>
</dbReference>
<dbReference type="GO" id="GO:0008652">
    <property type="term" value="P:amino acid biosynthetic process"/>
    <property type="evidence" value="ECO:0007669"/>
    <property type="project" value="UniProtKB-KW"/>
</dbReference>
<feature type="non-terminal residue" evidence="15">
    <location>
        <position position="263"/>
    </location>
</feature>
<evidence type="ECO:0000259" key="13">
    <source>
        <dbReference type="Pfam" id="PF01761"/>
    </source>
</evidence>